<keyword evidence="3" id="KW-1185">Reference proteome</keyword>
<feature type="transmembrane region" description="Helical" evidence="1">
    <location>
        <begin position="12"/>
        <end position="34"/>
    </location>
</feature>
<feature type="transmembrane region" description="Helical" evidence="1">
    <location>
        <begin position="46"/>
        <end position="70"/>
    </location>
</feature>
<dbReference type="AlphaFoldDB" id="A0A660L107"/>
<dbReference type="OrthoDB" id="940913at2"/>
<evidence type="ECO:0000313" key="2">
    <source>
        <dbReference type="EMBL" id="RKQ84960.1"/>
    </source>
</evidence>
<dbReference type="Pfam" id="PF14023">
    <property type="entry name" value="Bestrophin-like"/>
    <property type="match status" value="1"/>
</dbReference>
<proteinExistence type="predicted"/>
<accession>A0A660L107</accession>
<evidence type="ECO:0000313" key="3">
    <source>
        <dbReference type="Proteomes" id="UP000278962"/>
    </source>
</evidence>
<organism evidence="2 3">
    <name type="scientific">Solirubrobacter pauli</name>
    <dbReference type="NCBI Taxonomy" id="166793"/>
    <lineage>
        <taxon>Bacteria</taxon>
        <taxon>Bacillati</taxon>
        <taxon>Actinomycetota</taxon>
        <taxon>Thermoleophilia</taxon>
        <taxon>Solirubrobacterales</taxon>
        <taxon>Solirubrobacteraceae</taxon>
        <taxon>Solirubrobacter</taxon>
    </lineage>
</organism>
<keyword evidence="1" id="KW-1133">Transmembrane helix</keyword>
<sequence>MTRWLLNTFPTWALVPLVIGPFLLFAVAGFALVGHRARGPHTGGEAAGVLIGVVGAVYGIVLAFVVVVLYQDYQDAGATVRAEATEIEQVTRHFGAFDAAAQADVARRLDAYTRVVVASEWEQMRDGRLSPQAWREIDGLYAAVQRHPPRSDVQGVFYEETIATLDALVATRRERLRFAEERLPAALQVLIFGGAFVLIGFTLLVEAASTPLQRAMVVVVAGLIGLNLLLVVLLDHPFSGELSVSSHALVERATER</sequence>
<keyword evidence="1" id="KW-0472">Membrane</keyword>
<dbReference type="EMBL" id="RBIL01000003">
    <property type="protein sequence ID" value="RKQ84960.1"/>
    <property type="molecule type" value="Genomic_DNA"/>
</dbReference>
<feature type="transmembrane region" description="Helical" evidence="1">
    <location>
        <begin position="217"/>
        <end position="234"/>
    </location>
</feature>
<dbReference type="InterPro" id="IPR025333">
    <property type="entry name" value="DUF4239"/>
</dbReference>
<gene>
    <name evidence="2" type="ORF">C8N24_6591</name>
</gene>
<keyword evidence="1" id="KW-0812">Transmembrane</keyword>
<evidence type="ECO:0000256" key="1">
    <source>
        <dbReference type="SAM" id="Phobius"/>
    </source>
</evidence>
<protein>
    <submittedName>
        <fullName evidence="2">Uncharacterized protein DUF4239</fullName>
    </submittedName>
</protein>
<name>A0A660L107_9ACTN</name>
<reference evidence="2 3" key="1">
    <citation type="submission" date="2018-10" db="EMBL/GenBank/DDBJ databases">
        <title>Genomic Encyclopedia of Archaeal and Bacterial Type Strains, Phase II (KMG-II): from individual species to whole genera.</title>
        <authorList>
            <person name="Goeker M."/>
        </authorList>
    </citation>
    <scope>NUCLEOTIDE SEQUENCE [LARGE SCALE GENOMIC DNA]</scope>
    <source>
        <strain evidence="2 3">DSM 14954</strain>
    </source>
</reference>
<comment type="caution">
    <text evidence="2">The sequence shown here is derived from an EMBL/GenBank/DDBJ whole genome shotgun (WGS) entry which is preliminary data.</text>
</comment>
<dbReference type="Proteomes" id="UP000278962">
    <property type="component" value="Unassembled WGS sequence"/>
</dbReference>
<feature type="transmembrane region" description="Helical" evidence="1">
    <location>
        <begin position="185"/>
        <end position="205"/>
    </location>
</feature>
<dbReference type="RefSeq" id="WP_121258506.1">
    <property type="nucleotide sequence ID" value="NZ_RBIL01000003.1"/>
</dbReference>